<dbReference type="PANTHER" id="PTHR48022:SF2">
    <property type="entry name" value="PLASTIDIC GLUCOSE TRANSPORTER 4"/>
    <property type="match status" value="1"/>
</dbReference>
<evidence type="ECO:0000313" key="11">
    <source>
        <dbReference type="Proteomes" id="UP000078561"/>
    </source>
</evidence>
<evidence type="ECO:0000259" key="9">
    <source>
        <dbReference type="PROSITE" id="PS50850"/>
    </source>
</evidence>
<comment type="subcellular location">
    <subcellularLocation>
        <location evidence="1">Membrane</location>
        <topology evidence="1">Multi-pass membrane protein</topology>
    </subcellularLocation>
</comment>
<feature type="transmembrane region" description="Helical" evidence="8">
    <location>
        <begin position="133"/>
        <end position="154"/>
    </location>
</feature>
<dbReference type="GO" id="GO:0016020">
    <property type="term" value="C:membrane"/>
    <property type="evidence" value="ECO:0007669"/>
    <property type="project" value="UniProtKB-SubCell"/>
</dbReference>
<feature type="transmembrane region" description="Helical" evidence="8">
    <location>
        <begin position="295"/>
        <end position="319"/>
    </location>
</feature>
<evidence type="ECO:0000256" key="4">
    <source>
        <dbReference type="ARBA" id="ARBA00022692"/>
    </source>
</evidence>
<keyword evidence="5 8" id="KW-1133">Transmembrane helix</keyword>
<dbReference type="SUPFAM" id="SSF103473">
    <property type="entry name" value="MFS general substrate transporter"/>
    <property type="match status" value="1"/>
</dbReference>
<sequence length="524" mass="57503">MPYYIKEIGQSTNRKGFIGIMTLGAIVGALAVGVLADKIGRKPTMVFSCIIFLVGSLFQTGADNGALMLSGRALTGFSVGIYSALVPLYQSELAPKHLRGRLIAIYQYAITLGIFCASWIAYGVADIQNGSSWRVAMGIQMVPCLVLLILICFVPESPRYLMYRNHDCDALRVLSKIHNDDSTDHPGVYMEYVAIQQSISHEKTFKNRNSYARVFSGSPENNRRRLILGVLTQGFQQLTGINPILMFAPQVLSAAGLSGLNVSLISNGISASVNMGATIPALFLLDRFGRRTTMLVGAAGLCVCLIVMSILSIIGHFVYGGDYATLTEPTTTQGVATVLGHVKQESIAFMVMQYIYVAIFAYTWGPLGWIYPTELYNQGIRAKALSLTSGIGWILTFAVFEFSTPMLVNIQGKSYIVYTCFCIAIIIAVYFFFPETKGKSLEEIDLIFSSDIGYFDVSAHHLQTAASTLAHMEKAQRKDANRYPFQLGETGPHLPASLDNKSLPTCDEYKDIRHPTVAETEINQ</sequence>
<accession>A0A163KAC6</accession>
<feature type="transmembrane region" description="Helical" evidence="8">
    <location>
        <begin position="102"/>
        <end position="121"/>
    </location>
</feature>
<feature type="domain" description="Major facilitator superfamily (MFS) profile" evidence="9">
    <location>
        <begin position="1"/>
        <end position="437"/>
    </location>
</feature>
<dbReference type="InterPro" id="IPR003663">
    <property type="entry name" value="Sugar/inositol_transpt"/>
</dbReference>
<dbReference type="Gene3D" id="1.20.1250.20">
    <property type="entry name" value="MFS general substrate transporter like domains"/>
    <property type="match status" value="1"/>
</dbReference>
<dbReference type="InterPro" id="IPR050360">
    <property type="entry name" value="MFS_Sugar_Transporters"/>
</dbReference>
<feature type="transmembrane region" description="Helical" evidence="8">
    <location>
        <begin position="226"/>
        <end position="248"/>
    </location>
</feature>
<evidence type="ECO:0000256" key="6">
    <source>
        <dbReference type="ARBA" id="ARBA00023136"/>
    </source>
</evidence>
<proteinExistence type="inferred from homology"/>
<feature type="transmembrane region" description="Helical" evidence="8">
    <location>
        <begin position="43"/>
        <end position="61"/>
    </location>
</feature>
<dbReference type="Pfam" id="PF00083">
    <property type="entry name" value="Sugar_tr"/>
    <property type="match status" value="1"/>
</dbReference>
<feature type="transmembrane region" description="Helical" evidence="8">
    <location>
        <begin position="415"/>
        <end position="433"/>
    </location>
</feature>
<feature type="transmembrane region" description="Helical" evidence="8">
    <location>
        <begin position="73"/>
        <end position="90"/>
    </location>
</feature>
<gene>
    <name evidence="10" type="primary">ABSGL_15002.1 scaffold 15162</name>
</gene>
<evidence type="ECO:0000256" key="7">
    <source>
        <dbReference type="RuleBase" id="RU003346"/>
    </source>
</evidence>
<keyword evidence="6 8" id="KW-0472">Membrane</keyword>
<evidence type="ECO:0000256" key="3">
    <source>
        <dbReference type="ARBA" id="ARBA00022448"/>
    </source>
</evidence>
<evidence type="ECO:0000256" key="5">
    <source>
        <dbReference type="ARBA" id="ARBA00022989"/>
    </source>
</evidence>
<dbReference type="EMBL" id="LT555008">
    <property type="protein sequence ID" value="SAM09326.1"/>
    <property type="molecule type" value="Genomic_DNA"/>
</dbReference>
<dbReference type="PRINTS" id="PR00171">
    <property type="entry name" value="SUGRTRNSPORT"/>
</dbReference>
<dbReference type="AlphaFoldDB" id="A0A163KAC6"/>
<dbReference type="PROSITE" id="PS50850">
    <property type="entry name" value="MFS"/>
    <property type="match status" value="1"/>
</dbReference>
<dbReference type="InterPro" id="IPR036259">
    <property type="entry name" value="MFS_trans_sf"/>
</dbReference>
<dbReference type="OMA" id="RRTFTGC"/>
<feature type="transmembrane region" description="Helical" evidence="8">
    <location>
        <begin position="347"/>
        <end position="372"/>
    </location>
</feature>
<evidence type="ECO:0000256" key="8">
    <source>
        <dbReference type="SAM" id="Phobius"/>
    </source>
</evidence>
<keyword evidence="11" id="KW-1185">Reference proteome</keyword>
<dbReference type="OrthoDB" id="4142200at2759"/>
<evidence type="ECO:0000256" key="2">
    <source>
        <dbReference type="ARBA" id="ARBA00010992"/>
    </source>
</evidence>
<protein>
    <recommendedName>
        <fullName evidence="9">Major facilitator superfamily (MFS) profile domain-containing protein</fullName>
    </recommendedName>
</protein>
<feature type="transmembrane region" description="Helical" evidence="8">
    <location>
        <begin position="260"/>
        <end position="283"/>
    </location>
</feature>
<comment type="similarity">
    <text evidence="2 7">Belongs to the major facilitator superfamily. Sugar transporter (TC 2.A.1.1) family.</text>
</comment>
<dbReference type="InterPro" id="IPR020846">
    <property type="entry name" value="MFS_dom"/>
</dbReference>
<reference evidence="10" key="1">
    <citation type="submission" date="2016-04" db="EMBL/GenBank/DDBJ databases">
        <authorList>
            <person name="Evans L.H."/>
            <person name="Alamgir A."/>
            <person name="Owens N."/>
            <person name="Weber N.D."/>
            <person name="Virtaneva K."/>
            <person name="Barbian K."/>
            <person name="Babar A."/>
            <person name="Rosenke K."/>
        </authorList>
    </citation>
    <scope>NUCLEOTIDE SEQUENCE [LARGE SCALE GENOMIC DNA]</scope>
    <source>
        <strain evidence="10">CBS 101.48</strain>
    </source>
</reference>
<dbReference type="InParanoid" id="A0A163KAC6"/>
<keyword evidence="3 7" id="KW-0813">Transport</keyword>
<organism evidence="10">
    <name type="scientific">Absidia glauca</name>
    <name type="common">Pin mould</name>
    <dbReference type="NCBI Taxonomy" id="4829"/>
    <lineage>
        <taxon>Eukaryota</taxon>
        <taxon>Fungi</taxon>
        <taxon>Fungi incertae sedis</taxon>
        <taxon>Mucoromycota</taxon>
        <taxon>Mucoromycotina</taxon>
        <taxon>Mucoromycetes</taxon>
        <taxon>Mucorales</taxon>
        <taxon>Cunninghamellaceae</taxon>
        <taxon>Absidia</taxon>
    </lineage>
</organism>
<dbReference type="PROSITE" id="PS00217">
    <property type="entry name" value="SUGAR_TRANSPORT_2"/>
    <property type="match status" value="1"/>
</dbReference>
<dbReference type="FunCoup" id="A0A163KAC6">
    <property type="interactions" value="409"/>
</dbReference>
<evidence type="ECO:0000256" key="1">
    <source>
        <dbReference type="ARBA" id="ARBA00004141"/>
    </source>
</evidence>
<feature type="transmembrane region" description="Helical" evidence="8">
    <location>
        <begin position="384"/>
        <end position="403"/>
    </location>
</feature>
<dbReference type="Proteomes" id="UP000078561">
    <property type="component" value="Unassembled WGS sequence"/>
</dbReference>
<dbReference type="NCBIfam" id="TIGR00879">
    <property type="entry name" value="SP"/>
    <property type="match status" value="1"/>
</dbReference>
<dbReference type="STRING" id="4829.A0A163KAC6"/>
<feature type="transmembrane region" description="Helical" evidence="8">
    <location>
        <begin position="16"/>
        <end position="36"/>
    </location>
</feature>
<dbReference type="InterPro" id="IPR005829">
    <property type="entry name" value="Sugar_transporter_CS"/>
</dbReference>
<name>A0A163KAC6_ABSGL</name>
<dbReference type="PROSITE" id="PS00216">
    <property type="entry name" value="SUGAR_TRANSPORT_1"/>
    <property type="match status" value="2"/>
</dbReference>
<dbReference type="PANTHER" id="PTHR48022">
    <property type="entry name" value="PLASTIDIC GLUCOSE TRANSPORTER 4"/>
    <property type="match status" value="1"/>
</dbReference>
<dbReference type="InterPro" id="IPR005828">
    <property type="entry name" value="MFS_sugar_transport-like"/>
</dbReference>
<dbReference type="GO" id="GO:0005351">
    <property type="term" value="F:carbohydrate:proton symporter activity"/>
    <property type="evidence" value="ECO:0007669"/>
    <property type="project" value="TreeGrafter"/>
</dbReference>
<keyword evidence="4 8" id="KW-0812">Transmembrane</keyword>
<dbReference type="FunFam" id="1.20.1250.20:FF:000134">
    <property type="entry name" value="MFS sugar transporter protein"/>
    <property type="match status" value="1"/>
</dbReference>
<evidence type="ECO:0000313" key="10">
    <source>
        <dbReference type="EMBL" id="SAM09326.1"/>
    </source>
</evidence>